<reference evidence="2" key="2">
    <citation type="journal article" date="2013" name="Mar. Genomics">
        <title>Expression of sulfatases in Rhodopirellula baltica and the diversity of sulfatases in the genus Rhodopirellula.</title>
        <authorList>
            <person name="Wegner C.E."/>
            <person name="Richter-Heitmann T."/>
            <person name="Klindworth A."/>
            <person name="Klockow C."/>
            <person name="Richter M."/>
            <person name="Achstetter T."/>
            <person name="Glockner F.O."/>
            <person name="Harder J."/>
        </authorList>
    </citation>
    <scope>NUCLEOTIDE SEQUENCE [LARGE SCALE GENOMIC DNA]</scope>
    <source>
        <strain evidence="2">6C</strain>
    </source>
</reference>
<dbReference type="Proteomes" id="UP000011529">
    <property type="component" value="Unassembled WGS sequence"/>
</dbReference>
<dbReference type="EMBL" id="ANMO01000118">
    <property type="protein sequence ID" value="EMB16662.1"/>
    <property type="molecule type" value="Genomic_DNA"/>
</dbReference>
<gene>
    <name evidence="2" type="ORF">RE6C_02593</name>
</gene>
<evidence type="ECO:0000256" key="1">
    <source>
        <dbReference type="SAM" id="MobiDB-lite"/>
    </source>
</evidence>
<dbReference type="AlphaFoldDB" id="M2AVB9"/>
<reference evidence="2" key="1">
    <citation type="submission" date="2012-11" db="EMBL/GenBank/DDBJ databases">
        <title>Permanent draft genomes of Rhodopirellula europaea strain SH398 and 6C.</title>
        <authorList>
            <person name="Richter M."/>
            <person name="Richter-Heitmann T."/>
            <person name="Frank C."/>
            <person name="Harder J."/>
            <person name="Glockner F.O."/>
        </authorList>
    </citation>
    <scope>NUCLEOTIDE SEQUENCE</scope>
    <source>
        <strain evidence="2">6C</strain>
    </source>
</reference>
<dbReference type="PATRIC" id="fig|1263867.3.peg.2770"/>
<proteinExistence type="predicted"/>
<feature type="region of interest" description="Disordered" evidence="1">
    <location>
        <begin position="16"/>
        <end position="42"/>
    </location>
</feature>
<name>M2AVB9_9BACT</name>
<organism evidence="2 3">
    <name type="scientific">Rhodopirellula europaea 6C</name>
    <dbReference type="NCBI Taxonomy" id="1263867"/>
    <lineage>
        <taxon>Bacteria</taxon>
        <taxon>Pseudomonadati</taxon>
        <taxon>Planctomycetota</taxon>
        <taxon>Planctomycetia</taxon>
        <taxon>Pirellulales</taxon>
        <taxon>Pirellulaceae</taxon>
        <taxon>Rhodopirellula</taxon>
    </lineage>
</organism>
<keyword evidence="3" id="KW-1185">Reference proteome</keyword>
<sequence length="42" mass="5060">MAWACRLRLYRTQTPSRLTLQQRNEKPPTRLSRAGGMRSERW</sequence>
<comment type="caution">
    <text evidence="2">The sequence shown here is derived from an EMBL/GenBank/DDBJ whole genome shotgun (WGS) entry which is preliminary data.</text>
</comment>
<evidence type="ECO:0000313" key="3">
    <source>
        <dbReference type="Proteomes" id="UP000011529"/>
    </source>
</evidence>
<evidence type="ECO:0000313" key="2">
    <source>
        <dbReference type="EMBL" id="EMB16662.1"/>
    </source>
</evidence>
<accession>M2AVB9</accession>
<protein>
    <submittedName>
        <fullName evidence="2">Uncharacterized protein</fullName>
    </submittedName>
</protein>